<evidence type="ECO:0000259" key="3">
    <source>
        <dbReference type="Pfam" id="PF03732"/>
    </source>
</evidence>
<dbReference type="InterPro" id="IPR013961">
    <property type="entry name" value="RAI1"/>
</dbReference>
<reference evidence="6" key="2">
    <citation type="submission" date="2019-10" db="EMBL/GenBank/DDBJ databases">
        <title>A de novo genome assembly of a pear dwarfing rootstock.</title>
        <authorList>
            <person name="Wang F."/>
            <person name="Wang J."/>
            <person name="Li S."/>
            <person name="Zhang Y."/>
            <person name="Fang M."/>
            <person name="Ma L."/>
            <person name="Zhao Y."/>
            <person name="Jiang S."/>
        </authorList>
    </citation>
    <scope>NUCLEOTIDE SEQUENCE [LARGE SCALE GENOMIC DNA]</scope>
</reference>
<accession>A0A5N5H4D9</accession>
<dbReference type="PANTHER" id="PTHR12395:SF9">
    <property type="entry name" value="DECAPPING AND EXORIBONUCLEASE PROTEIN"/>
    <property type="match status" value="1"/>
</dbReference>
<evidence type="ECO:0000256" key="2">
    <source>
        <dbReference type="SAM" id="MobiDB-lite"/>
    </source>
</evidence>
<evidence type="ECO:0000259" key="4">
    <source>
        <dbReference type="Pfam" id="PF08652"/>
    </source>
</evidence>
<dbReference type="AlphaFoldDB" id="A0A5N5H4D9"/>
<dbReference type="PANTHER" id="PTHR12395">
    <property type="entry name" value="DOM-3 RELATED"/>
    <property type="match status" value="1"/>
</dbReference>
<feature type="compositionally biased region" description="Acidic residues" evidence="2">
    <location>
        <begin position="177"/>
        <end position="190"/>
    </location>
</feature>
<feature type="region of interest" description="Disordered" evidence="2">
    <location>
        <begin position="408"/>
        <end position="519"/>
    </location>
</feature>
<name>A0A5N5H4D9_9ROSA</name>
<reference evidence="5 6" key="1">
    <citation type="submission" date="2019-09" db="EMBL/GenBank/DDBJ databases">
        <authorList>
            <person name="Ou C."/>
        </authorList>
    </citation>
    <scope>NUCLEOTIDE SEQUENCE [LARGE SCALE GENOMIC DNA]</scope>
    <source>
        <strain evidence="5">S2</strain>
        <tissue evidence="5">Leaf</tissue>
    </source>
</reference>
<evidence type="ECO:0000256" key="1">
    <source>
        <dbReference type="ARBA" id="ARBA00006562"/>
    </source>
</evidence>
<gene>
    <name evidence="5" type="ORF">D8674_024977</name>
</gene>
<feature type="region of interest" description="Disordered" evidence="2">
    <location>
        <begin position="532"/>
        <end position="579"/>
    </location>
</feature>
<comment type="similarity">
    <text evidence="1">Belongs to the DXO/Dom3Z family.</text>
</comment>
<feature type="compositionally biased region" description="Low complexity" evidence="2">
    <location>
        <begin position="427"/>
        <end position="468"/>
    </location>
</feature>
<dbReference type="Proteomes" id="UP000327157">
    <property type="component" value="Chromosome 4"/>
</dbReference>
<feature type="compositionally biased region" description="Pro residues" evidence="2">
    <location>
        <begin position="972"/>
        <end position="987"/>
    </location>
</feature>
<dbReference type="Pfam" id="PF03732">
    <property type="entry name" value="Retrotrans_gag"/>
    <property type="match status" value="1"/>
</dbReference>
<sequence>MSPRKEPRAPSEVKFSDFGQFGEAIARAIQSTLRLPQRNTLETVSRLKIDNFYDNEGYEKFQIWLDHVENTFQVMQRHINLAADRYVETATLFFRRGAESWWAQVSRPSFAEDAMDWDIFKHLFQTRFIPPEYLDRKKDEFSELRQGKMSVTEYHWKFTNLFRYCPETAANPKEDSENAPDDDDDDDEEGNNNVQRNNNRGQSSFGPRKTHNFKRSGNSSRSSSGGSDSNTLRGGDKSKYGPSAYTLTSYGGAYHYQGDVAQYLGGTYQAQYQNYEGASSSGTSTRQLNLQIKVETQPHPTPLDFELEFSMPKGEVYYVDWEYQGCLVLIEDFVMPSNLVPLDIIGFDVILGIDWLHYNRAKLDCYQKVVTFHRLDMLIVTFVGEQSGLKHGVISAVRANRLKKEHHKNIFGPDYDDDGDGNKQDGAHSSSPSSSSLASTSSSASSSSASSSSNEGGESSSGNSPSASSGGGAGGGGEEEVENGEEADYSNAAEDDNEYSNMGYFGEEDRDLFGSDNEDYCKTPATSPFPIPVLPVIRSTNNQGRGNPGRGRWQSGRPNDRGAGILGRGGPFQQRQNFGYGGSNGYRDERFISELKLLSKSEETLSRKAVAFQEPCELACYSRVEGGDVSFDDTSLRLFKRLITEEIGRDLNEGYDTFIAKKDLGSQGFGDLLACIRDKNIPLQNIHFVTYRNNLNKILATFYNKRDPWEMGVHKRNGVVYLDVHKLPERPQTELDRRRCYWGYCFESLATEDPGRGDGPIHHVDANVEYCSVIKTKLGAHRIMMGAEMDCCDSTDDGRRFYVELKTSHELDNHKIEYEFEKEKLLKFWIQSFLAGVPYIVIGFRNDAGQLVRTERLRTKDITHRVKMKNYWQGGVCLAFADEVLCWLYGTVKEITSQSSYMAVAVAVAMATATATPQGFSSLPMDEFKVSRRAYRRAPPPSPKSNVPFHFLPRPERSPPPPRPKSSFPVQFLPPPERCPPPPLPRA</sequence>
<evidence type="ECO:0000313" key="5">
    <source>
        <dbReference type="EMBL" id="KAB2622795.1"/>
    </source>
</evidence>
<keyword evidence="6" id="KW-1185">Reference proteome</keyword>
<dbReference type="GO" id="GO:0000956">
    <property type="term" value="P:nuclear-transcribed mRNA catabolic process"/>
    <property type="evidence" value="ECO:0007669"/>
    <property type="project" value="TreeGrafter"/>
</dbReference>
<feature type="region of interest" description="Disordered" evidence="2">
    <location>
        <begin position="169"/>
        <end position="240"/>
    </location>
</feature>
<comment type="caution">
    <text evidence="5">The sequence shown here is derived from an EMBL/GenBank/DDBJ whole genome shotgun (WGS) entry which is preliminary data.</text>
</comment>
<feature type="compositionally biased region" description="Low complexity" evidence="2">
    <location>
        <begin position="191"/>
        <end position="204"/>
    </location>
</feature>
<protein>
    <submittedName>
        <fullName evidence="5">Decapping nuclease DXO</fullName>
    </submittedName>
</protein>
<dbReference type="InterPro" id="IPR021109">
    <property type="entry name" value="Peptidase_aspartic_dom_sf"/>
</dbReference>
<dbReference type="EMBL" id="SMOL01000231">
    <property type="protein sequence ID" value="KAB2622795.1"/>
    <property type="molecule type" value="Genomic_DNA"/>
</dbReference>
<dbReference type="GO" id="GO:0034353">
    <property type="term" value="F:mRNA 5'-diphosphatase activity"/>
    <property type="evidence" value="ECO:0007669"/>
    <property type="project" value="TreeGrafter"/>
</dbReference>
<reference evidence="5 6" key="3">
    <citation type="submission" date="2019-11" db="EMBL/GenBank/DDBJ databases">
        <title>A de novo genome assembly of a pear dwarfing rootstock.</title>
        <authorList>
            <person name="Wang F."/>
            <person name="Wang J."/>
            <person name="Li S."/>
            <person name="Zhang Y."/>
            <person name="Fang M."/>
            <person name="Ma L."/>
            <person name="Zhao Y."/>
            <person name="Jiang S."/>
        </authorList>
    </citation>
    <scope>NUCLEOTIDE SEQUENCE [LARGE SCALE GENOMIC DNA]</scope>
    <source>
        <strain evidence="5">S2</strain>
        <tissue evidence="5">Leaf</tissue>
    </source>
</reference>
<feature type="domain" description="RAI1-like" evidence="4">
    <location>
        <begin position="613"/>
        <end position="897"/>
    </location>
</feature>
<dbReference type="InterPro" id="IPR039039">
    <property type="entry name" value="RAI1-like_fam"/>
</dbReference>
<dbReference type="GO" id="GO:0005634">
    <property type="term" value="C:nucleus"/>
    <property type="evidence" value="ECO:0007669"/>
    <property type="project" value="TreeGrafter"/>
</dbReference>
<dbReference type="InterPro" id="IPR005162">
    <property type="entry name" value="Retrotrans_gag_dom"/>
</dbReference>
<dbReference type="Pfam" id="PF08284">
    <property type="entry name" value="RVP_2"/>
    <property type="match status" value="1"/>
</dbReference>
<dbReference type="Gene3D" id="2.40.70.10">
    <property type="entry name" value="Acid Proteases"/>
    <property type="match status" value="1"/>
</dbReference>
<feature type="compositionally biased region" description="Low complexity" evidence="2">
    <location>
        <begin position="215"/>
        <end position="230"/>
    </location>
</feature>
<dbReference type="GO" id="GO:0005829">
    <property type="term" value="C:cytosol"/>
    <property type="evidence" value="ECO:0007669"/>
    <property type="project" value="TreeGrafter"/>
</dbReference>
<organism evidence="5 6">
    <name type="scientific">Pyrus ussuriensis x Pyrus communis</name>
    <dbReference type="NCBI Taxonomy" id="2448454"/>
    <lineage>
        <taxon>Eukaryota</taxon>
        <taxon>Viridiplantae</taxon>
        <taxon>Streptophyta</taxon>
        <taxon>Embryophyta</taxon>
        <taxon>Tracheophyta</taxon>
        <taxon>Spermatophyta</taxon>
        <taxon>Magnoliopsida</taxon>
        <taxon>eudicotyledons</taxon>
        <taxon>Gunneridae</taxon>
        <taxon>Pentapetalae</taxon>
        <taxon>rosids</taxon>
        <taxon>fabids</taxon>
        <taxon>Rosales</taxon>
        <taxon>Rosaceae</taxon>
        <taxon>Amygdaloideae</taxon>
        <taxon>Maleae</taxon>
        <taxon>Pyrus</taxon>
    </lineage>
</organism>
<proteinExistence type="inferred from homology"/>
<dbReference type="GO" id="GO:0110155">
    <property type="term" value="P:NAD-cap decapping"/>
    <property type="evidence" value="ECO:0007669"/>
    <property type="project" value="TreeGrafter"/>
</dbReference>
<evidence type="ECO:0000313" key="6">
    <source>
        <dbReference type="Proteomes" id="UP000327157"/>
    </source>
</evidence>
<feature type="compositionally biased region" description="Acidic residues" evidence="2">
    <location>
        <begin position="477"/>
        <end position="498"/>
    </location>
</feature>
<feature type="region of interest" description="Disordered" evidence="2">
    <location>
        <begin position="934"/>
        <end position="987"/>
    </location>
</feature>
<dbReference type="Pfam" id="PF08652">
    <property type="entry name" value="RAI1"/>
    <property type="match status" value="1"/>
</dbReference>
<dbReference type="OrthoDB" id="5853397at2759"/>
<feature type="domain" description="Retrotransposon gag" evidence="3">
    <location>
        <begin position="90"/>
        <end position="168"/>
    </location>
</feature>